<evidence type="ECO:0000256" key="1">
    <source>
        <dbReference type="SAM" id="MobiDB-lite"/>
    </source>
</evidence>
<comment type="caution">
    <text evidence="2">The sequence shown here is derived from an EMBL/GenBank/DDBJ whole genome shotgun (WGS) entry which is preliminary data.</text>
</comment>
<reference evidence="2" key="1">
    <citation type="submission" date="2021-02" db="EMBL/GenBank/DDBJ databases">
        <authorList>
            <person name="Nieuwenhuis M."/>
            <person name="Van De Peppel L.J.J."/>
        </authorList>
    </citation>
    <scope>NUCLEOTIDE SEQUENCE</scope>
    <source>
        <strain evidence="2">D49</strain>
    </source>
</reference>
<accession>A0A9P7FP47</accession>
<dbReference type="EMBL" id="JABCKI010006605">
    <property type="protein sequence ID" value="KAG5634146.1"/>
    <property type="molecule type" value="Genomic_DNA"/>
</dbReference>
<evidence type="ECO:0000313" key="2">
    <source>
        <dbReference type="EMBL" id="KAG5634146.1"/>
    </source>
</evidence>
<protein>
    <submittedName>
        <fullName evidence="2">Uncharacterized protein</fullName>
    </submittedName>
</protein>
<evidence type="ECO:0000313" key="3">
    <source>
        <dbReference type="Proteomes" id="UP000717328"/>
    </source>
</evidence>
<feature type="region of interest" description="Disordered" evidence="1">
    <location>
        <begin position="63"/>
        <end position="120"/>
    </location>
</feature>
<dbReference type="AlphaFoldDB" id="A0A9P7FP47"/>
<sequence length="120" mass="13467">MGCNNLVYCQFCDKYITQSRELAHRAAATKPYAETTAPSREYRLRVIDCLPGEDLQAATVAHPSSSIPFEDPLPGPSELPIPGEHLTNFGDEEQDPQLQHPNRHAWVEDDKEDEEDTSES</sequence>
<dbReference type="Proteomes" id="UP000717328">
    <property type="component" value="Unassembled WGS sequence"/>
</dbReference>
<proteinExistence type="predicted"/>
<gene>
    <name evidence="2" type="ORF">H0H81_003174</name>
</gene>
<organism evidence="2 3">
    <name type="scientific">Sphagnurus paluster</name>
    <dbReference type="NCBI Taxonomy" id="117069"/>
    <lineage>
        <taxon>Eukaryota</taxon>
        <taxon>Fungi</taxon>
        <taxon>Dikarya</taxon>
        <taxon>Basidiomycota</taxon>
        <taxon>Agaricomycotina</taxon>
        <taxon>Agaricomycetes</taxon>
        <taxon>Agaricomycetidae</taxon>
        <taxon>Agaricales</taxon>
        <taxon>Tricholomatineae</taxon>
        <taxon>Lyophyllaceae</taxon>
        <taxon>Sphagnurus</taxon>
    </lineage>
</organism>
<reference evidence="2" key="2">
    <citation type="submission" date="2021-10" db="EMBL/GenBank/DDBJ databases">
        <title>Phylogenomics reveals ancestral predisposition of the termite-cultivated fungus Termitomyces towards a domesticated lifestyle.</title>
        <authorList>
            <person name="Auxier B."/>
            <person name="Grum-Grzhimaylo A."/>
            <person name="Cardenas M.E."/>
            <person name="Lodge J.D."/>
            <person name="Laessoe T."/>
            <person name="Pedersen O."/>
            <person name="Smith M.E."/>
            <person name="Kuyper T.W."/>
            <person name="Franco-Molano E.A."/>
            <person name="Baroni T.J."/>
            <person name="Aanen D.K."/>
        </authorList>
    </citation>
    <scope>NUCLEOTIDE SEQUENCE</scope>
    <source>
        <strain evidence="2">D49</strain>
    </source>
</reference>
<keyword evidence="3" id="KW-1185">Reference proteome</keyword>
<feature type="compositionally biased region" description="Acidic residues" evidence="1">
    <location>
        <begin position="109"/>
        <end position="120"/>
    </location>
</feature>
<name>A0A9P7FP47_9AGAR</name>